<feature type="domain" description="Amidase" evidence="6">
    <location>
        <begin position="33"/>
        <end position="476"/>
    </location>
</feature>
<dbReference type="InterPro" id="IPR004412">
    <property type="entry name" value="GatA"/>
</dbReference>
<comment type="subunit">
    <text evidence="5">Heterotrimer of A, B and C subunits.</text>
</comment>
<comment type="similarity">
    <text evidence="5">Belongs to the amidase family. GatA subfamily.</text>
</comment>
<dbReference type="HAMAP" id="MF_00120">
    <property type="entry name" value="GatA"/>
    <property type="match status" value="1"/>
</dbReference>
<evidence type="ECO:0000256" key="3">
    <source>
        <dbReference type="ARBA" id="ARBA00022840"/>
    </source>
</evidence>
<keyword evidence="4 5" id="KW-0648">Protein biosynthesis</keyword>
<dbReference type="STRING" id="1817816.A2Y64_05895"/>
<accession>A0A1F5F5W5</accession>
<name>A0A1F5F5W5_9BACT</name>
<evidence type="ECO:0000256" key="1">
    <source>
        <dbReference type="ARBA" id="ARBA00022598"/>
    </source>
</evidence>
<dbReference type="InterPro" id="IPR000120">
    <property type="entry name" value="Amidase"/>
</dbReference>
<protein>
    <recommendedName>
        <fullName evidence="5">Glutamyl-tRNA(Gln) amidotransferase subunit A</fullName>
        <shortName evidence="5">Glu-ADT subunit A</shortName>
        <ecNumber evidence="5">6.3.5.7</ecNumber>
    </recommendedName>
</protein>
<keyword evidence="3 5" id="KW-0067">ATP-binding</keyword>
<organism evidence="7 8">
    <name type="scientific">Candidatus Coatesbacteria bacterium RBG_13_66_14</name>
    <dbReference type="NCBI Taxonomy" id="1817816"/>
    <lineage>
        <taxon>Bacteria</taxon>
        <taxon>Candidatus Coatesiibacteriota</taxon>
    </lineage>
</organism>
<dbReference type="GO" id="GO:0030956">
    <property type="term" value="C:glutamyl-tRNA(Gln) amidotransferase complex"/>
    <property type="evidence" value="ECO:0007669"/>
    <property type="project" value="InterPro"/>
</dbReference>
<reference evidence="7 8" key="1">
    <citation type="journal article" date="2016" name="Nat. Commun.">
        <title>Thousands of microbial genomes shed light on interconnected biogeochemical processes in an aquifer system.</title>
        <authorList>
            <person name="Anantharaman K."/>
            <person name="Brown C.T."/>
            <person name="Hug L.A."/>
            <person name="Sharon I."/>
            <person name="Castelle C.J."/>
            <person name="Probst A.J."/>
            <person name="Thomas B.C."/>
            <person name="Singh A."/>
            <person name="Wilkins M.J."/>
            <person name="Karaoz U."/>
            <person name="Brodie E.L."/>
            <person name="Williams K.H."/>
            <person name="Hubbard S.S."/>
            <person name="Banfield J.F."/>
        </authorList>
    </citation>
    <scope>NUCLEOTIDE SEQUENCE [LARGE SCALE GENOMIC DNA]</scope>
</reference>
<comment type="function">
    <text evidence="5">Allows the formation of correctly charged Gln-tRNA(Gln) through the transamidation of misacylated Glu-tRNA(Gln) in organisms which lack glutaminyl-tRNA synthetase. The reaction takes place in the presence of glutamine and ATP through an activated gamma-phospho-Glu-tRNA(Gln).</text>
</comment>
<dbReference type="Pfam" id="PF01425">
    <property type="entry name" value="Amidase"/>
    <property type="match status" value="1"/>
</dbReference>
<dbReference type="EC" id="6.3.5.7" evidence="5"/>
<dbReference type="InterPro" id="IPR023631">
    <property type="entry name" value="Amidase_dom"/>
</dbReference>
<keyword evidence="2 5" id="KW-0547">Nucleotide-binding</keyword>
<evidence type="ECO:0000256" key="4">
    <source>
        <dbReference type="ARBA" id="ARBA00022917"/>
    </source>
</evidence>
<dbReference type="EMBL" id="MFAF01000085">
    <property type="protein sequence ID" value="OGD75043.1"/>
    <property type="molecule type" value="Genomic_DNA"/>
</dbReference>
<dbReference type="PANTHER" id="PTHR11895">
    <property type="entry name" value="TRANSAMIDASE"/>
    <property type="match status" value="1"/>
</dbReference>
<dbReference type="Proteomes" id="UP000177187">
    <property type="component" value="Unassembled WGS sequence"/>
</dbReference>
<feature type="active site" description="Charge relay system" evidence="5">
    <location>
        <position position="155"/>
    </location>
</feature>
<dbReference type="Gene3D" id="3.90.1300.10">
    <property type="entry name" value="Amidase signature (AS) domain"/>
    <property type="match status" value="1"/>
</dbReference>
<comment type="caution">
    <text evidence="7">The sequence shown here is derived from an EMBL/GenBank/DDBJ whole genome shotgun (WGS) entry which is preliminary data.</text>
</comment>
<evidence type="ECO:0000259" key="6">
    <source>
        <dbReference type="Pfam" id="PF01425"/>
    </source>
</evidence>
<sequence length="488" mass="52004">MAVSGKKLRELVPTLRADEGRLHDYINEAVKGAVEAKIKHNAYISLVDADRLDDRLRELTSLPDKKKAKLPLYGVPLAVKDNICWKGAPTTCASKILANYRPTYTATVVERLEAAGAVVLGKTNLDEFAFGSSNETSAFGPVTHPRDPSRIPGGSSGGSAVAVAAGSVPLALGSDTGGSTRQPAAFCGVYGLKPTYGRLSRHGLVAFASSMDQIGLFAKNPDDLRLAFEACAGPDSADATSAVPPEIFPENFDPCAGFAVGYVREHRVAEGVQPEVAKSFDRLLEKFALMGCRVVEVSLPSGVHSIAVYVLTALAEASANLARFDGVNYGVRVEDMPDDAVFGPRADRLLRMYAATRGLGFGDEVKRRIMLGTFALAEGYYDAYYLRAQRVRTKIRRELDEAFSKVGLVVSPTFPTTAFKLGEISGKPLATFLGDMFTNPANLAGLPALSVPWGEDFSGLPIGMQLMGPAFSEERLFTAAEALAAVAG</sequence>
<dbReference type="GO" id="GO:0006412">
    <property type="term" value="P:translation"/>
    <property type="evidence" value="ECO:0007669"/>
    <property type="project" value="UniProtKB-UniRule"/>
</dbReference>
<feature type="active site" description="Acyl-ester intermediate" evidence="5">
    <location>
        <position position="179"/>
    </location>
</feature>
<keyword evidence="1 5" id="KW-0436">Ligase</keyword>
<dbReference type="GO" id="GO:0005524">
    <property type="term" value="F:ATP binding"/>
    <property type="evidence" value="ECO:0007669"/>
    <property type="project" value="UniProtKB-KW"/>
</dbReference>
<evidence type="ECO:0000256" key="2">
    <source>
        <dbReference type="ARBA" id="ARBA00022741"/>
    </source>
</evidence>
<dbReference type="InterPro" id="IPR036928">
    <property type="entry name" value="AS_sf"/>
</dbReference>
<feature type="active site" description="Charge relay system" evidence="5">
    <location>
        <position position="80"/>
    </location>
</feature>
<dbReference type="PANTHER" id="PTHR11895:SF151">
    <property type="entry name" value="GLUTAMYL-TRNA(GLN) AMIDOTRANSFERASE SUBUNIT A"/>
    <property type="match status" value="1"/>
</dbReference>
<dbReference type="AlphaFoldDB" id="A0A1F5F5W5"/>
<evidence type="ECO:0000313" key="7">
    <source>
        <dbReference type="EMBL" id="OGD75043.1"/>
    </source>
</evidence>
<dbReference type="NCBIfam" id="TIGR00132">
    <property type="entry name" value="gatA"/>
    <property type="match status" value="1"/>
</dbReference>
<dbReference type="SUPFAM" id="SSF75304">
    <property type="entry name" value="Amidase signature (AS) enzymes"/>
    <property type="match status" value="1"/>
</dbReference>
<evidence type="ECO:0000313" key="8">
    <source>
        <dbReference type="Proteomes" id="UP000177187"/>
    </source>
</evidence>
<comment type="catalytic activity">
    <reaction evidence="5">
        <text>L-glutamyl-tRNA(Gln) + L-glutamine + ATP + H2O = L-glutaminyl-tRNA(Gln) + L-glutamate + ADP + phosphate + H(+)</text>
        <dbReference type="Rhea" id="RHEA:17521"/>
        <dbReference type="Rhea" id="RHEA-COMP:9681"/>
        <dbReference type="Rhea" id="RHEA-COMP:9684"/>
        <dbReference type="ChEBI" id="CHEBI:15377"/>
        <dbReference type="ChEBI" id="CHEBI:15378"/>
        <dbReference type="ChEBI" id="CHEBI:29985"/>
        <dbReference type="ChEBI" id="CHEBI:30616"/>
        <dbReference type="ChEBI" id="CHEBI:43474"/>
        <dbReference type="ChEBI" id="CHEBI:58359"/>
        <dbReference type="ChEBI" id="CHEBI:78520"/>
        <dbReference type="ChEBI" id="CHEBI:78521"/>
        <dbReference type="ChEBI" id="CHEBI:456216"/>
        <dbReference type="EC" id="6.3.5.7"/>
    </reaction>
</comment>
<proteinExistence type="inferred from homology"/>
<dbReference type="GO" id="GO:0050567">
    <property type="term" value="F:glutaminyl-tRNA synthase (glutamine-hydrolyzing) activity"/>
    <property type="evidence" value="ECO:0007669"/>
    <property type="project" value="UniProtKB-UniRule"/>
</dbReference>
<gene>
    <name evidence="5" type="primary">gatA</name>
    <name evidence="7" type="ORF">A2Y64_05895</name>
</gene>
<evidence type="ECO:0000256" key="5">
    <source>
        <dbReference type="HAMAP-Rule" id="MF_00120"/>
    </source>
</evidence>